<feature type="compositionally biased region" description="Basic and acidic residues" evidence="3">
    <location>
        <begin position="1"/>
        <end position="15"/>
    </location>
</feature>
<gene>
    <name evidence="6" type="ORF">GCM10010989_13450</name>
</gene>
<dbReference type="InterPro" id="IPR010941">
    <property type="entry name" value="PhaC_N"/>
</dbReference>
<keyword evidence="1" id="KW-0808">Transferase</keyword>
<dbReference type="Gene3D" id="3.40.50.1820">
    <property type="entry name" value="alpha/beta hydrolase"/>
    <property type="match status" value="1"/>
</dbReference>
<reference evidence="6 7" key="1">
    <citation type="journal article" date="2014" name="Int. J. Syst. Evol. Microbiol.">
        <title>Complete genome sequence of Corynebacterium casei LMG S-19264T (=DSM 44701T), isolated from a smear-ripened cheese.</title>
        <authorList>
            <consortium name="US DOE Joint Genome Institute (JGI-PGF)"/>
            <person name="Walter F."/>
            <person name="Albersmeier A."/>
            <person name="Kalinowski J."/>
            <person name="Ruckert C."/>
        </authorList>
    </citation>
    <scope>NUCLEOTIDE SEQUENCE [LARGE SCALE GENOMIC DNA]</scope>
    <source>
        <strain evidence="6 7">CGMCC 1.15358</strain>
    </source>
</reference>
<dbReference type="RefSeq" id="WP_082924535.1">
    <property type="nucleotide sequence ID" value="NZ_BMIO01000004.1"/>
</dbReference>
<evidence type="ECO:0000259" key="5">
    <source>
        <dbReference type="Pfam" id="PF07167"/>
    </source>
</evidence>
<keyword evidence="2" id="KW-0012">Acyltransferase</keyword>
<evidence type="ECO:0000313" key="6">
    <source>
        <dbReference type="EMBL" id="GGD40679.1"/>
    </source>
</evidence>
<organism evidence="6 7">
    <name type="scientific">Croceicoccus pelagius</name>
    <dbReference type="NCBI Taxonomy" id="1703341"/>
    <lineage>
        <taxon>Bacteria</taxon>
        <taxon>Pseudomonadati</taxon>
        <taxon>Pseudomonadota</taxon>
        <taxon>Alphaproteobacteria</taxon>
        <taxon>Sphingomonadales</taxon>
        <taxon>Erythrobacteraceae</taxon>
        <taxon>Croceicoccus</taxon>
    </lineage>
</organism>
<accession>A0A917DI75</accession>
<feature type="domain" description="AB hydrolase-1" evidence="4">
    <location>
        <begin position="339"/>
        <end position="579"/>
    </location>
</feature>
<evidence type="ECO:0000313" key="7">
    <source>
        <dbReference type="Proteomes" id="UP000598997"/>
    </source>
</evidence>
<evidence type="ECO:0000256" key="2">
    <source>
        <dbReference type="ARBA" id="ARBA00023315"/>
    </source>
</evidence>
<evidence type="ECO:0000259" key="4">
    <source>
        <dbReference type="Pfam" id="PF00561"/>
    </source>
</evidence>
<dbReference type="GO" id="GO:0016746">
    <property type="term" value="F:acyltransferase activity"/>
    <property type="evidence" value="ECO:0007669"/>
    <property type="project" value="UniProtKB-KW"/>
</dbReference>
<proteinExistence type="predicted"/>
<name>A0A917DI75_9SPHN</name>
<dbReference type="Pfam" id="PF00561">
    <property type="entry name" value="Abhydrolase_1"/>
    <property type="match status" value="1"/>
</dbReference>
<comment type="caution">
    <text evidence="6">The sequence shown here is derived from an EMBL/GenBank/DDBJ whole genome shotgun (WGS) entry which is preliminary data.</text>
</comment>
<dbReference type="InterPro" id="IPR051321">
    <property type="entry name" value="PHA/PHB_synthase"/>
</dbReference>
<dbReference type="SUPFAM" id="SSF53474">
    <property type="entry name" value="alpha/beta-Hydrolases"/>
    <property type="match status" value="1"/>
</dbReference>
<dbReference type="Pfam" id="PF07167">
    <property type="entry name" value="PhaC_N"/>
    <property type="match status" value="1"/>
</dbReference>
<dbReference type="InterPro" id="IPR000073">
    <property type="entry name" value="AB_hydrolase_1"/>
</dbReference>
<dbReference type="OrthoDB" id="7208816at2"/>
<keyword evidence="7" id="KW-1185">Reference proteome</keyword>
<evidence type="ECO:0000256" key="1">
    <source>
        <dbReference type="ARBA" id="ARBA00022679"/>
    </source>
</evidence>
<dbReference type="EMBL" id="BMIO01000004">
    <property type="protein sequence ID" value="GGD40679.1"/>
    <property type="molecule type" value="Genomic_DNA"/>
</dbReference>
<sequence length="662" mass="73389">MATDTKDTDASEKATTDMPLAGPGEMPFLASLMAGPFLGMMDGPMRDVIEMQDSATKAMFSAFLDTPDAKNDVNANAGEQVDWRAIAQNMNDVWRDFLKTHPSIAASGVVDPARWFTMASRWMQQWPLGGGDGQDQLFADAMALWDTVLEQCGMAQVAEGAPVALPRKDRRFRDPKWQENPAFAVLHQAYLMAADQMLEAADSAQGLTKERREQLKFFTRLFCEALSPAHFPLTNPLVIERTLETGGENLVKGLEHLIADLEAGKLTHTDNDAFTLGENIAATPGKVVYESRLFQIIQYTPVTETVIGTPLLIFPPWINRFYILDLGPKKSFVKWAVEQGLTVCLVSWRSADASMADVGWEDYIAAQIEAIDVVRERFKVPSVHTIGYCVGGTTLAATLAVLGRRGEADKVASATYFTAQVDFTEAGELKAFIDEQQLAMVDSLAGEGFLDGRYLALAFNLLRSPDLIWNYVINNYLLGEDYAAFDLLYWNGDSTNLPARFHREYLKNLYHDNLLVVPDALSAHGTPIDLRRNVTPSYIQAGVEDHIAPLNSVWKMTRHLSGPMRFLLAGSGHIAGVVNPPSSGKYQYWSVGEPDAQQPPVPDTLNAFREQAVETPGSWWPDWIRWIESFDATRVKATGKRKPGGRGDTVIEDAPGRYVRMK</sequence>
<dbReference type="InterPro" id="IPR029058">
    <property type="entry name" value="AB_hydrolase_fold"/>
</dbReference>
<dbReference type="PANTHER" id="PTHR36837">
    <property type="entry name" value="POLY(3-HYDROXYALKANOATE) POLYMERASE SUBUNIT PHAC"/>
    <property type="match status" value="1"/>
</dbReference>
<dbReference type="AlphaFoldDB" id="A0A917DI75"/>
<protein>
    <submittedName>
        <fullName evidence="6">Class I poly(R)-hydroxyalkanoic acid synthase</fullName>
    </submittedName>
</protein>
<dbReference type="Proteomes" id="UP000598997">
    <property type="component" value="Unassembled WGS sequence"/>
</dbReference>
<feature type="domain" description="Poly-beta-hydroxybutyrate polymerase N-terminal" evidence="5">
    <location>
        <begin position="168"/>
        <end position="336"/>
    </location>
</feature>
<feature type="region of interest" description="Disordered" evidence="3">
    <location>
        <begin position="1"/>
        <end position="22"/>
    </location>
</feature>
<dbReference type="GO" id="GO:0042619">
    <property type="term" value="P:poly-hydroxybutyrate biosynthetic process"/>
    <property type="evidence" value="ECO:0007669"/>
    <property type="project" value="InterPro"/>
</dbReference>
<evidence type="ECO:0000256" key="3">
    <source>
        <dbReference type="SAM" id="MobiDB-lite"/>
    </source>
</evidence>
<dbReference type="PANTHER" id="PTHR36837:SF5">
    <property type="entry name" value="POLY-3-HYDROXYBUTYRATE SYNTHASE"/>
    <property type="match status" value="1"/>
</dbReference>